<dbReference type="EMBL" id="JAHXDN010000001">
    <property type="protein sequence ID" value="MBW4706368.1"/>
    <property type="molecule type" value="Genomic_DNA"/>
</dbReference>
<keyword evidence="4" id="KW-1185">Reference proteome</keyword>
<dbReference type="AlphaFoldDB" id="A0A9X1FRN0"/>
<comment type="caution">
    <text evidence="3">The sequence shown here is derived from an EMBL/GenBank/DDBJ whole genome shotgun (WGS) entry which is preliminary data.</text>
</comment>
<evidence type="ECO:0000259" key="1">
    <source>
        <dbReference type="Pfam" id="PF01408"/>
    </source>
</evidence>
<dbReference type="GO" id="GO:0000166">
    <property type="term" value="F:nucleotide binding"/>
    <property type="evidence" value="ECO:0007669"/>
    <property type="project" value="InterPro"/>
</dbReference>
<gene>
    <name evidence="3" type="ORF">KX928_01050</name>
</gene>
<dbReference type="RefSeq" id="WP_219497954.1">
    <property type="nucleotide sequence ID" value="NZ_JAHXDN010000001.1"/>
</dbReference>
<dbReference type="Proteomes" id="UP001138661">
    <property type="component" value="Unassembled WGS sequence"/>
</dbReference>
<dbReference type="PANTHER" id="PTHR43377">
    <property type="entry name" value="BILIVERDIN REDUCTASE A"/>
    <property type="match status" value="1"/>
</dbReference>
<reference evidence="3" key="1">
    <citation type="submission" date="2021-07" db="EMBL/GenBank/DDBJ databases">
        <title>Roseobacter insulae sp. nov., isolated from a tidal flat.</title>
        <authorList>
            <person name="Park S."/>
            <person name="Yoon J.-H."/>
        </authorList>
    </citation>
    <scope>NUCLEOTIDE SEQUENCE</scope>
    <source>
        <strain evidence="3">YSTF-M11</strain>
    </source>
</reference>
<evidence type="ECO:0000313" key="3">
    <source>
        <dbReference type="EMBL" id="MBW4706368.1"/>
    </source>
</evidence>
<proteinExistence type="predicted"/>
<feature type="domain" description="Gfo/Idh/MocA-like oxidoreductase N-terminal" evidence="1">
    <location>
        <begin position="1"/>
        <end position="119"/>
    </location>
</feature>
<dbReference type="Pfam" id="PF01408">
    <property type="entry name" value="GFO_IDH_MocA"/>
    <property type="match status" value="1"/>
</dbReference>
<sequence length="335" mass="36551">MKVAVIGLGWWGKQIVTCLEPSPHLDVTHGVDMDLEAVAPFALAHDLVLLNSLEAVLAHPDVDGVILATPHSLHEQQVLACVNAGKQVFCEKPLALKKESVDRMLALCHEKGVVLGVGHERRYEPAMEHIARLLQDGTIGTLLAMEANFSHDNFKKFTGTNWRLNKADSPAGAMTALGIHLTDMFISLAGPVRTVWAQTASRSFQEPAVDVVSVLLTFESGVTATMTCLSSTPFYGRFTVFGDKAWAELTEISNVDVDDPATVVVRKDDGTRDVFEYEAINTVLANFEAWAAAVENRADYRFTDVEKAHNVEILEAITRSAHSGRPIELGRVHGA</sequence>
<dbReference type="PANTHER" id="PTHR43377:SF1">
    <property type="entry name" value="BILIVERDIN REDUCTASE A"/>
    <property type="match status" value="1"/>
</dbReference>
<protein>
    <submittedName>
        <fullName evidence="3">Gfo/Idh/MocA family oxidoreductase</fullName>
    </submittedName>
</protein>
<name>A0A9X1FRN0_9RHOB</name>
<dbReference type="InterPro" id="IPR000683">
    <property type="entry name" value="Gfo/Idh/MocA-like_OxRdtase_N"/>
</dbReference>
<evidence type="ECO:0000313" key="4">
    <source>
        <dbReference type="Proteomes" id="UP001138661"/>
    </source>
</evidence>
<accession>A0A9X1FRN0</accession>
<dbReference type="InterPro" id="IPR051450">
    <property type="entry name" value="Gfo/Idh/MocA_Oxidoreductases"/>
</dbReference>
<dbReference type="Pfam" id="PF22725">
    <property type="entry name" value="GFO_IDH_MocA_C3"/>
    <property type="match status" value="1"/>
</dbReference>
<organism evidence="3 4">
    <name type="scientific">Roseobacter insulae</name>
    <dbReference type="NCBI Taxonomy" id="2859783"/>
    <lineage>
        <taxon>Bacteria</taxon>
        <taxon>Pseudomonadati</taxon>
        <taxon>Pseudomonadota</taxon>
        <taxon>Alphaproteobacteria</taxon>
        <taxon>Rhodobacterales</taxon>
        <taxon>Roseobacteraceae</taxon>
        <taxon>Roseobacter</taxon>
    </lineage>
</organism>
<evidence type="ECO:0000259" key="2">
    <source>
        <dbReference type="Pfam" id="PF22725"/>
    </source>
</evidence>
<dbReference type="InterPro" id="IPR055170">
    <property type="entry name" value="GFO_IDH_MocA-like_dom"/>
</dbReference>
<feature type="domain" description="GFO/IDH/MocA-like oxidoreductase" evidence="2">
    <location>
        <begin position="129"/>
        <end position="247"/>
    </location>
</feature>